<accession>A0ABY4R0B1</accession>
<dbReference type="InterPro" id="IPR050584">
    <property type="entry name" value="Cholesterol_7-desaturase"/>
</dbReference>
<dbReference type="Pfam" id="PF19112">
    <property type="entry name" value="VanA_C"/>
    <property type="match status" value="1"/>
</dbReference>
<organism evidence="7 8">
    <name type="scientific">Jatrophihabitans telluris</name>
    <dbReference type="NCBI Taxonomy" id="2038343"/>
    <lineage>
        <taxon>Bacteria</taxon>
        <taxon>Bacillati</taxon>
        <taxon>Actinomycetota</taxon>
        <taxon>Actinomycetes</taxon>
        <taxon>Jatrophihabitantales</taxon>
        <taxon>Jatrophihabitantaceae</taxon>
        <taxon>Jatrophihabitans</taxon>
    </lineage>
</organism>
<evidence type="ECO:0000256" key="3">
    <source>
        <dbReference type="ARBA" id="ARBA00023002"/>
    </source>
</evidence>
<dbReference type="SUPFAM" id="SSF50022">
    <property type="entry name" value="ISP domain"/>
    <property type="match status" value="1"/>
</dbReference>
<evidence type="ECO:0000256" key="5">
    <source>
        <dbReference type="ARBA" id="ARBA00023014"/>
    </source>
</evidence>
<feature type="domain" description="Rieske" evidence="6">
    <location>
        <begin position="23"/>
        <end position="128"/>
    </location>
</feature>
<evidence type="ECO:0000256" key="4">
    <source>
        <dbReference type="ARBA" id="ARBA00023004"/>
    </source>
</evidence>
<keyword evidence="5" id="KW-0411">Iron-sulfur</keyword>
<sequence>MSTPMPRADTIAAQAARAMRHSWFPVARSVDVTDVPVPAVLLGEKLAVFRGTDGLARVTANRCPHRGGSLGHGTVHGNNIACPYHGWQFSGESGACALVPSLPDQAKIPPRAAITTYPAQEQFGHIWTCLAEPEAPMYAPARWAGLELEWLAATPIPSDTGVAVAIENFRDVAHFPFVHQVSMGPTPPIVEPLQVRREGLDVYLDRPLDAGEGDWASQGDCTMHYQCTAPGFASITYDYADLGQRIVAGFPSPVAYDQVVIFWAVANEVGFRGDDLQECLRVEEMVYLEDIPIVGELDPREVPWDREVEEFSVPADLFTLSYRRSFRELMERVSARYAPEPVLANSGA</sequence>
<reference evidence="7" key="1">
    <citation type="journal article" date="2018" name="Int. J. Syst. Evol. Microbiol.">
        <title>Jatrophihabitans telluris sp. nov., isolated from sediment soil of lava forest wetlands and the emended description of the genus Jatrophihabitans.</title>
        <authorList>
            <person name="Lee K.C."/>
            <person name="Suh M.K."/>
            <person name="Eom M.K."/>
            <person name="Kim K.K."/>
            <person name="Kim J.S."/>
            <person name="Kim D.S."/>
            <person name="Ko S.H."/>
            <person name="Shin Y.K."/>
            <person name="Lee J.S."/>
        </authorList>
    </citation>
    <scope>NUCLEOTIDE SEQUENCE</scope>
    <source>
        <strain evidence="7">N237</strain>
    </source>
</reference>
<evidence type="ECO:0000256" key="1">
    <source>
        <dbReference type="ARBA" id="ARBA00022714"/>
    </source>
</evidence>
<gene>
    <name evidence="7" type="ORF">M6D93_04200</name>
</gene>
<dbReference type="InterPro" id="IPR036922">
    <property type="entry name" value="Rieske_2Fe-2S_sf"/>
</dbReference>
<name>A0ABY4R0B1_9ACTN</name>
<keyword evidence="4" id="KW-0408">Iron</keyword>
<dbReference type="Pfam" id="PF00355">
    <property type="entry name" value="Rieske"/>
    <property type="match status" value="1"/>
</dbReference>
<dbReference type="EMBL" id="CP097332">
    <property type="protein sequence ID" value="UQX89210.1"/>
    <property type="molecule type" value="Genomic_DNA"/>
</dbReference>
<keyword evidence="3" id="KW-0560">Oxidoreductase</keyword>
<reference evidence="7" key="2">
    <citation type="submission" date="2022-05" db="EMBL/GenBank/DDBJ databases">
        <authorList>
            <person name="Kim J.-S."/>
            <person name="Lee K."/>
            <person name="Suh M."/>
            <person name="Eom M."/>
            <person name="Kim J.-S."/>
            <person name="Kim D.-S."/>
            <person name="Ko S.-H."/>
            <person name="Shin Y."/>
            <person name="Lee J.-S."/>
        </authorList>
    </citation>
    <scope>NUCLEOTIDE SEQUENCE</scope>
    <source>
        <strain evidence="7">N237</strain>
    </source>
</reference>
<dbReference type="InterPro" id="IPR017941">
    <property type="entry name" value="Rieske_2Fe-2S"/>
</dbReference>
<keyword evidence="2" id="KW-0479">Metal-binding</keyword>
<keyword evidence="7" id="KW-0223">Dioxygenase</keyword>
<dbReference type="Gene3D" id="2.102.10.10">
    <property type="entry name" value="Rieske [2Fe-2S] iron-sulphur domain"/>
    <property type="match status" value="1"/>
</dbReference>
<dbReference type="Gene3D" id="3.90.380.10">
    <property type="entry name" value="Naphthalene 1,2-dioxygenase Alpha Subunit, Chain A, domain 1"/>
    <property type="match status" value="1"/>
</dbReference>
<dbReference type="PROSITE" id="PS51296">
    <property type="entry name" value="RIESKE"/>
    <property type="match status" value="1"/>
</dbReference>
<dbReference type="PANTHER" id="PTHR21266">
    <property type="entry name" value="IRON-SULFUR DOMAIN CONTAINING PROTEIN"/>
    <property type="match status" value="1"/>
</dbReference>
<dbReference type="RefSeq" id="WP_249773106.1">
    <property type="nucleotide sequence ID" value="NZ_CP097332.1"/>
</dbReference>
<dbReference type="PANTHER" id="PTHR21266:SF60">
    <property type="entry name" value="3-KETOSTEROID-9-ALPHA-MONOOXYGENASE, OXYGENASE COMPONENT"/>
    <property type="match status" value="1"/>
</dbReference>
<proteinExistence type="predicted"/>
<keyword evidence="1" id="KW-0001">2Fe-2S</keyword>
<dbReference type="SUPFAM" id="SSF55961">
    <property type="entry name" value="Bet v1-like"/>
    <property type="match status" value="1"/>
</dbReference>
<evidence type="ECO:0000313" key="8">
    <source>
        <dbReference type="Proteomes" id="UP001056336"/>
    </source>
</evidence>
<dbReference type="GO" id="GO:0051213">
    <property type="term" value="F:dioxygenase activity"/>
    <property type="evidence" value="ECO:0007669"/>
    <property type="project" value="UniProtKB-KW"/>
</dbReference>
<evidence type="ECO:0000259" key="6">
    <source>
        <dbReference type="PROSITE" id="PS51296"/>
    </source>
</evidence>
<dbReference type="Proteomes" id="UP001056336">
    <property type="component" value="Chromosome"/>
</dbReference>
<dbReference type="InterPro" id="IPR044043">
    <property type="entry name" value="VanA_C_cat"/>
</dbReference>
<evidence type="ECO:0000313" key="7">
    <source>
        <dbReference type="EMBL" id="UQX89210.1"/>
    </source>
</evidence>
<evidence type="ECO:0000256" key="2">
    <source>
        <dbReference type="ARBA" id="ARBA00022723"/>
    </source>
</evidence>
<keyword evidence="8" id="KW-1185">Reference proteome</keyword>
<protein>
    <submittedName>
        <fullName evidence="7">Aromatic ring-hydroxylating dioxygenase subunit alpha</fullName>
    </submittedName>
</protein>